<dbReference type="KEGG" id="fwa:DCMF_17580"/>
<name>A0A3G1KUZ5_FORW1</name>
<dbReference type="InterPro" id="IPR019752">
    <property type="entry name" value="Pyrv/ketoisovalerate_OxRed_cat"/>
</dbReference>
<dbReference type="Proteomes" id="UP000323521">
    <property type="component" value="Chromosome"/>
</dbReference>
<gene>
    <name evidence="3" type="ORF">DCMF_17580</name>
</gene>
<dbReference type="AlphaFoldDB" id="A0A3G1KUZ5"/>
<keyword evidence="1" id="KW-0560">Oxidoreductase</keyword>
<dbReference type="InterPro" id="IPR052198">
    <property type="entry name" value="IorB_Oxidoreductase"/>
</dbReference>
<dbReference type="PANTHER" id="PTHR43854">
    <property type="entry name" value="INDOLEPYRUVATE OXIDOREDUCTASE SUBUNIT IORB"/>
    <property type="match status" value="1"/>
</dbReference>
<dbReference type="GO" id="GO:0016903">
    <property type="term" value="F:oxidoreductase activity, acting on the aldehyde or oxo group of donors"/>
    <property type="evidence" value="ECO:0007669"/>
    <property type="project" value="InterPro"/>
</dbReference>
<evidence type="ECO:0000256" key="1">
    <source>
        <dbReference type="ARBA" id="ARBA00023002"/>
    </source>
</evidence>
<reference evidence="3 4" key="1">
    <citation type="submission" date="2016-10" db="EMBL/GenBank/DDBJ databases">
        <title>Complete Genome Sequence of Peptococcaceae strain DCMF.</title>
        <authorList>
            <person name="Edwards R.J."/>
            <person name="Holland S.I."/>
            <person name="Deshpande N.P."/>
            <person name="Wong Y.K."/>
            <person name="Ertan H."/>
            <person name="Manefield M."/>
            <person name="Russell T.L."/>
            <person name="Lee M.J."/>
        </authorList>
    </citation>
    <scope>NUCLEOTIDE SEQUENCE [LARGE SCALE GENOMIC DNA]</scope>
    <source>
        <strain evidence="3 4">DCMF</strain>
    </source>
</reference>
<dbReference type="InterPro" id="IPR002869">
    <property type="entry name" value="Pyrv_flavodox_OxRed_cen"/>
</dbReference>
<proteinExistence type="predicted"/>
<dbReference type="SUPFAM" id="SSF53323">
    <property type="entry name" value="Pyruvate-ferredoxin oxidoreductase, PFOR, domain III"/>
    <property type="match status" value="1"/>
</dbReference>
<dbReference type="EMBL" id="CP017634">
    <property type="protein sequence ID" value="ATW26333.1"/>
    <property type="molecule type" value="Genomic_DNA"/>
</dbReference>
<dbReference type="Pfam" id="PF01558">
    <property type="entry name" value="POR"/>
    <property type="match status" value="1"/>
</dbReference>
<organism evidence="3 4">
    <name type="scientific">Formimonas warabiya</name>
    <dbReference type="NCBI Taxonomy" id="1761012"/>
    <lineage>
        <taxon>Bacteria</taxon>
        <taxon>Bacillati</taxon>
        <taxon>Bacillota</taxon>
        <taxon>Clostridia</taxon>
        <taxon>Eubacteriales</taxon>
        <taxon>Peptococcaceae</taxon>
        <taxon>Candidatus Formimonas</taxon>
    </lineage>
</organism>
<dbReference type="PANTHER" id="PTHR43854:SF1">
    <property type="entry name" value="INDOLEPYRUVATE OXIDOREDUCTASE SUBUNIT IORB"/>
    <property type="match status" value="1"/>
</dbReference>
<evidence type="ECO:0000313" key="3">
    <source>
        <dbReference type="EMBL" id="ATW26333.1"/>
    </source>
</evidence>
<sequence length="189" mass="20715">MTKSILFVGVGGQGIILASKILTEGLLKLGFDVKMSEIHGMAQRGGSVTTQVRYGKKVYSPCIGKGEADILIAFEKVEAVRWLHQLKPGGTLLVNDYEIYSLPVLMGQESYPDQIVERLQEKVKNVKAFKAAQMAEDLGNIKAQNIILLGALIKALDLDGVDWFEILKEQIPPKLHALNIQALEAGMNV</sequence>
<accession>A0A3G1KUZ5</accession>
<dbReference type="RefSeq" id="WP_148135632.1">
    <property type="nucleotide sequence ID" value="NZ_CP017634.1"/>
</dbReference>
<evidence type="ECO:0000313" key="4">
    <source>
        <dbReference type="Proteomes" id="UP000323521"/>
    </source>
</evidence>
<dbReference type="OrthoDB" id="9789125at2"/>
<dbReference type="Gene3D" id="3.40.920.10">
    <property type="entry name" value="Pyruvate-ferredoxin oxidoreductase, PFOR, domain III"/>
    <property type="match status" value="1"/>
</dbReference>
<keyword evidence="4" id="KW-1185">Reference proteome</keyword>
<keyword evidence="3" id="KW-0670">Pyruvate</keyword>
<feature type="domain" description="Pyruvate/ketoisovalerate oxidoreductase catalytic" evidence="2">
    <location>
        <begin position="11"/>
        <end position="187"/>
    </location>
</feature>
<dbReference type="NCBIfam" id="NF005325">
    <property type="entry name" value="PRK06853.1-5"/>
    <property type="match status" value="1"/>
</dbReference>
<evidence type="ECO:0000259" key="2">
    <source>
        <dbReference type="Pfam" id="PF01558"/>
    </source>
</evidence>
<protein>
    <submittedName>
        <fullName evidence="3">Indolepyruvate oxidoreductase subunit beta</fullName>
    </submittedName>
</protein>